<proteinExistence type="predicted"/>
<dbReference type="EMBL" id="CP088295">
    <property type="protein sequence ID" value="UUY01985.1"/>
    <property type="molecule type" value="Genomic_DNA"/>
</dbReference>
<evidence type="ECO:0000256" key="1">
    <source>
        <dbReference type="SAM" id="SignalP"/>
    </source>
</evidence>
<protein>
    <recommendedName>
        <fullName evidence="4">DUF3108 domain-containing protein</fullName>
    </recommendedName>
</protein>
<feature type="chain" id="PRO_5047508880" description="DUF3108 domain-containing protein" evidence="1">
    <location>
        <begin position="25"/>
        <end position="288"/>
    </location>
</feature>
<keyword evidence="1" id="KW-0732">Signal</keyword>
<accession>A0ABY5PC04</accession>
<evidence type="ECO:0000313" key="2">
    <source>
        <dbReference type="EMBL" id="UUY01985.1"/>
    </source>
</evidence>
<sequence length="288" mass="32076">MFRCIILALFAVFAATLLPSAAHAQPPLGTAQWTTEGTPMPQTNTRFLLFNELESQPLGYDNRTFGVDLEWTTKGGDWEFRPAPPAPNVNDRRRRALTNTETVAMFNWRTRRYLVQRSRSLGRAELEWSKTPGFQWKVDRQFDGKLALFNEKAQSHLVYERKTLGINLGWAKLPPETKILSLPVQQPFGGFHLLVGTLDIGAAGKVTAIRNDRSGNLVRFVRPGKTTQDCAVPNFTIMVPAGQSLKPGDIKSLFGSETPRLPLRVVACVAQGERVSFSVPLSVDVQRG</sequence>
<organism evidence="2 3">
    <name type="scientific">Svornostia abyssi</name>
    <dbReference type="NCBI Taxonomy" id="2898438"/>
    <lineage>
        <taxon>Bacteria</taxon>
        <taxon>Bacillati</taxon>
        <taxon>Actinomycetota</taxon>
        <taxon>Thermoleophilia</taxon>
        <taxon>Solirubrobacterales</taxon>
        <taxon>Baekduiaceae</taxon>
        <taxon>Svornostia</taxon>
    </lineage>
</organism>
<feature type="signal peptide" evidence="1">
    <location>
        <begin position="1"/>
        <end position="24"/>
    </location>
</feature>
<dbReference type="Proteomes" id="UP001058860">
    <property type="component" value="Chromosome"/>
</dbReference>
<reference evidence="3" key="1">
    <citation type="submission" date="2021-11" db="EMBL/GenBank/DDBJ databases">
        <title>Cultivation dependent microbiological survey of springs from the worlds oldest radium mine currently devoted to the extraction of radon-saturated water.</title>
        <authorList>
            <person name="Kapinusova G."/>
            <person name="Smrhova T."/>
            <person name="Strejcek M."/>
            <person name="Suman J."/>
            <person name="Jani K."/>
            <person name="Pajer P."/>
            <person name="Uhlik O."/>
        </authorList>
    </citation>
    <scope>NUCLEOTIDE SEQUENCE [LARGE SCALE GENOMIC DNA]</scope>
    <source>
        <strain evidence="3">J379</strain>
    </source>
</reference>
<evidence type="ECO:0000313" key="3">
    <source>
        <dbReference type="Proteomes" id="UP001058860"/>
    </source>
</evidence>
<keyword evidence="3" id="KW-1185">Reference proteome</keyword>
<name>A0ABY5PC04_9ACTN</name>
<dbReference type="RefSeq" id="WP_353862524.1">
    <property type="nucleotide sequence ID" value="NZ_CP088295.1"/>
</dbReference>
<evidence type="ECO:0008006" key="4">
    <source>
        <dbReference type="Google" id="ProtNLM"/>
    </source>
</evidence>
<gene>
    <name evidence="2" type="ORF">LRS13_14800</name>
</gene>